<organism evidence="1 2">
    <name type="scientific">Auriscalpium vulgare</name>
    <dbReference type="NCBI Taxonomy" id="40419"/>
    <lineage>
        <taxon>Eukaryota</taxon>
        <taxon>Fungi</taxon>
        <taxon>Dikarya</taxon>
        <taxon>Basidiomycota</taxon>
        <taxon>Agaricomycotina</taxon>
        <taxon>Agaricomycetes</taxon>
        <taxon>Russulales</taxon>
        <taxon>Auriscalpiaceae</taxon>
        <taxon>Auriscalpium</taxon>
    </lineage>
</organism>
<reference evidence="1" key="1">
    <citation type="submission" date="2021-02" db="EMBL/GenBank/DDBJ databases">
        <authorList>
            <consortium name="DOE Joint Genome Institute"/>
            <person name="Ahrendt S."/>
            <person name="Looney B.P."/>
            <person name="Miyauchi S."/>
            <person name="Morin E."/>
            <person name="Drula E."/>
            <person name="Courty P.E."/>
            <person name="Chicoki N."/>
            <person name="Fauchery L."/>
            <person name="Kohler A."/>
            <person name="Kuo A."/>
            <person name="Labutti K."/>
            <person name="Pangilinan J."/>
            <person name="Lipzen A."/>
            <person name="Riley R."/>
            <person name="Andreopoulos W."/>
            <person name="He G."/>
            <person name="Johnson J."/>
            <person name="Barry K.W."/>
            <person name="Grigoriev I.V."/>
            <person name="Nagy L."/>
            <person name="Hibbett D."/>
            <person name="Henrissat B."/>
            <person name="Matheny P.B."/>
            <person name="Labbe J."/>
            <person name="Martin F."/>
        </authorList>
    </citation>
    <scope>NUCLEOTIDE SEQUENCE</scope>
    <source>
        <strain evidence="1">FP105234-sp</strain>
    </source>
</reference>
<reference evidence="1" key="2">
    <citation type="journal article" date="2022" name="New Phytol.">
        <title>Evolutionary transition to the ectomycorrhizal habit in the genomes of a hyperdiverse lineage of mushroom-forming fungi.</title>
        <authorList>
            <person name="Looney B."/>
            <person name="Miyauchi S."/>
            <person name="Morin E."/>
            <person name="Drula E."/>
            <person name="Courty P.E."/>
            <person name="Kohler A."/>
            <person name="Kuo A."/>
            <person name="LaButti K."/>
            <person name="Pangilinan J."/>
            <person name="Lipzen A."/>
            <person name="Riley R."/>
            <person name="Andreopoulos W."/>
            <person name="He G."/>
            <person name="Johnson J."/>
            <person name="Nolan M."/>
            <person name="Tritt A."/>
            <person name="Barry K.W."/>
            <person name="Grigoriev I.V."/>
            <person name="Nagy L.G."/>
            <person name="Hibbett D."/>
            <person name="Henrissat B."/>
            <person name="Matheny P.B."/>
            <person name="Labbe J."/>
            <person name="Martin F.M."/>
        </authorList>
    </citation>
    <scope>NUCLEOTIDE SEQUENCE</scope>
    <source>
        <strain evidence="1">FP105234-sp</strain>
    </source>
</reference>
<feature type="non-terminal residue" evidence="1">
    <location>
        <position position="270"/>
    </location>
</feature>
<dbReference type="Proteomes" id="UP000814033">
    <property type="component" value="Unassembled WGS sequence"/>
</dbReference>
<comment type="caution">
    <text evidence="1">The sequence shown here is derived from an EMBL/GenBank/DDBJ whole genome shotgun (WGS) entry which is preliminary data.</text>
</comment>
<keyword evidence="2" id="KW-1185">Reference proteome</keyword>
<proteinExistence type="predicted"/>
<protein>
    <submittedName>
        <fullName evidence="1">Uncharacterized protein</fullName>
    </submittedName>
</protein>
<evidence type="ECO:0000313" key="2">
    <source>
        <dbReference type="Proteomes" id="UP000814033"/>
    </source>
</evidence>
<evidence type="ECO:0000313" key="1">
    <source>
        <dbReference type="EMBL" id="KAI0041819.1"/>
    </source>
</evidence>
<dbReference type="EMBL" id="MU276099">
    <property type="protein sequence ID" value="KAI0041819.1"/>
    <property type="molecule type" value="Genomic_DNA"/>
</dbReference>
<gene>
    <name evidence="1" type="ORF">FA95DRAFT_1610683</name>
</gene>
<name>A0ACB8RCH9_9AGAM</name>
<sequence>MPDPAPYRLSAAASYQRLCPCTGCSTHNPPLRQLPRTCDRHVGDERDLFLVVRAPASLKRPRDLDSELHGDDSPGPSQRRRLALSPHSESDRSLAFDGVYEDMEWPPMSAPSLTPSVDGGNDFASRAPSEASQPHSQMRYEEEELEGGGGNYAPHAPSASPSPLGNHVPYDPVFRTPSLPGLAASDWDHDASEPISPQAPHSVPSSRPATPIVRGADDWNDDYDDDYDDDDNPDVEADPLFQTREDIFEGLDRNMPPEDADPDDGDLPPA</sequence>
<accession>A0ACB8RCH9</accession>